<proteinExistence type="predicted"/>
<dbReference type="EMBL" id="CM042049">
    <property type="protein sequence ID" value="KAI3746614.1"/>
    <property type="molecule type" value="Genomic_DNA"/>
</dbReference>
<accession>A0ACB9DIZ1</accession>
<organism evidence="1 2">
    <name type="scientific">Arctium lappa</name>
    <name type="common">Greater burdock</name>
    <name type="synonym">Lappa major</name>
    <dbReference type="NCBI Taxonomy" id="4217"/>
    <lineage>
        <taxon>Eukaryota</taxon>
        <taxon>Viridiplantae</taxon>
        <taxon>Streptophyta</taxon>
        <taxon>Embryophyta</taxon>
        <taxon>Tracheophyta</taxon>
        <taxon>Spermatophyta</taxon>
        <taxon>Magnoliopsida</taxon>
        <taxon>eudicotyledons</taxon>
        <taxon>Gunneridae</taxon>
        <taxon>Pentapetalae</taxon>
        <taxon>asterids</taxon>
        <taxon>campanulids</taxon>
        <taxon>Asterales</taxon>
        <taxon>Asteraceae</taxon>
        <taxon>Carduoideae</taxon>
        <taxon>Cardueae</taxon>
        <taxon>Arctiinae</taxon>
        <taxon>Arctium</taxon>
    </lineage>
</organism>
<protein>
    <submittedName>
        <fullName evidence="1">Uncharacterized protein</fullName>
    </submittedName>
</protein>
<reference evidence="1 2" key="2">
    <citation type="journal article" date="2022" name="Mol. Ecol. Resour.">
        <title>The genomes of chicory, endive, great burdock and yacon provide insights into Asteraceae paleo-polyploidization history and plant inulin production.</title>
        <authorList>
            <person name="Fan W."/>
            <person name="Wang S."/>
            <person name="Wang H."/>
            <person name="Wang A."/>
            <person name="Jiang F."/>
            <person name="Liu H."/>
            <person name="Zhao H."/>
            <person name="Xu D."/>
            <person name="Zhang Y."/>
        </authorList>
    </citation>
    <scope>NUCLEOTIDE SEQUENCE [LARGE SCALE GENOMIC DNA]</scope>
    <source>
        <strain evidence="2">cv. Niubang</strain>
    </source>
</reference>
<reference evidence="2" key="1">
    <citation type="journal article" date="2022" name="Mol. Ecol. Resour.">
        <title>The genomes of chicory, endive, great burdock and yacon provide insights into Asteraceae palaeo-polyploidization history and plant inulin production.</title>
        <authorList>
            <person name="Fan W."/>
            <person name="Wang S."/>
            <person name="Wang H."/>
            <person name="Wang A."/>
            <person name="Jiang F."/>
            <person name="Liu H."/>
            <person name="Zhao H."/>
            <person name="Xu D."/>
            <person name="Zhang Y."/>
        </authorList>
    </citation>
    <scope>NUCLEOTIDE SEQUENCE [LARGE SCALE GENOMIC DNA]</scope>
    <source>
        <strain evidence="2">cv. Niubang</strain>
    </source>
</reference>
<gene>
    <name evidence="1" type="ORF">L6452_09051</name>
</gene>
<evidence type="ECO:0000313" key="1">
    <source>
        <dbReference type="EMBL" id="KAI3746614.1"/>
    </source>
</evidence>
<sequence length="819" mass="94261">MLVYVTWVRPAIRENVAVELLRKNWKNILERSSDEVDDILRGPVVIAEDKRKTYPFQILPVAAEMGNTKFLVELIRAYPDISFTLNDDKHSIFHIAVSHRHESIYNLLYEMDSVHDILSAFKDKHDNNMLHLVGMEAKSPFKDVPGGAFQMQRELLWFESNEEKNDAGRTPLQLFIENHQDMVSEGEKWMKETTNQCMVVVALITTIVFSVAFTIPDGYDQNNGLPIFLKDVPFIAFFVLYRNKLISLPIIISVGVVVPIYLYIRMQCPLLVDVYGSTYGSRSALVKGTRLMGNHQLLFRVIEGKAGFNGYSIDSVTEVYEDQLTKKHQESLQERVAFVDPFDKPKVAEVFAEEIAKQHQEWLIRAIFIDEMAKQHQEHIVEHLVDRMTEQQLVLQDKYGSNVLFDVAAVGTSIWQGLWLKNCALKILDDTNQIRFPQQEYAREILYTLARKTSAFKDIKSGKITWVRPAIRENVAVELLRKIWKNILERSSDEVDEILRGPVVIAEDKRKTYPFQILPVAAEMGNTKFLVELIRAYSDISFTLNDDKHSIFHIAVSHRHESIYNLLYEMDSVHDILSAFKDKHDNNMLHLVGMKAKSPLKDVSGGAFQMQRELLWFESREEKNDAGRTPLQIFIENHQDMVSEGEKWMKETTNQCMVVVALITTIVFSVAFTIPGGYDQNNGLPIFLKDGPFIAFVILDAISLILSSASILMFLSILTSRYTYHDFRISLPTKLMIGLRTLFLSIITMVVTFSFSFFVLYRNKLISLPIIISVGVVVPIYLYIRMQCPLLVDVYGSTYGSRYLFRPKKPVLFYHNLRF</sequence>
<name>A0ACB9DIZ1_ARCLA</name>
<dbReference type="Proteomes" id="UP001055879">
    <property type="component" value="Linkage Group LG03"/>
</dbReference>
<evidence type="ECO:0000313" key="2">
    <source>
        <dbReference type="Proteomes" id="UP001055879"/>
    </source>
</evidence>
<comment type="caution">
    <text evidence="1">The sequence shown here is derived from an EMBL/GenBank/DDBJ whole genome shotgun (WGS) entry which is preliminary data.</text>
</comment>
<keyword evidence="2" id="KW-1185">Reference proteome</keyword>